<comment type="caution">
    <text evidence="2">The sequence shown here is derived from an EMBL/GenBank/DDBJ whole genome shotgun (WGS) entry which is preliminary data.</text>
</comment>
<evidence type="ECO:0000313" key="3">
    <source>
        <dbReference type="Proteomes" id="UP000605201"/>
    </source>
</evidence>
<feature type="domain" description="Surface-adhesin protein E-like" evidence="1">
    <location>
        <begin position="125"/>
        <end position="179"/>
    </location>
</feature>
<dbReference type="InterPro" id="IPR031939">
    <property type="entry name" value="Adhesin_E-like"/>
</dbReference>
<evidence type="ECO:0000313" key="2">
    <source>
        <dbReference type="EMBL" id="MBC8431546.1"/>
    </source>
</evidence>
<gene>
    <name evidence="2" type="ORF">H8D96_06465</name>
</gene>
<name>A0A8J6P0I7_9BACT</name>
<protein>
    <recommendedName>
        <fullName evidence="1">Surface-adhesin protein E-like domain-containing protein</fullName>
    </recommendedName>
</protein>
<dbReference type="EMBL" id="JACNIG010000153">
    <property type="protein sequence ID" value="MBC8431546.1"/>
    <property type="molecule type" value="Genomic_DNA"/>
</dbReference>
<dbReference type="Proteomes" id="UP000605201">
    <property type="component" value="Unassembled WGS sequence"/>
</dbReference>
<reference evidence="2 3" key="1">
    <citation type="submission" date="2020-08" db="EMBL/GenBank/DDBJ databases">
        <title>Bridging the membrane lipid divide: bacteria of the FCB group superphylum have the potential to synthesize archaeal ether lipids.</title>
        <authorList>
            <person name="Villanueva L."/>
            <person name="Von Meijenfeldt F.A.B."/>
            <person name="Westbye A.B."/>
            <person name="Yadav S."/>
            <person name="Hopmans E.C."/>
            <person name="Dutilh B.E."/>
            <person name="Sinninghe Damste J.S."/>
        </authorList>
    </citation>
    <scope>NUCLEOTIDE SEQUENCE [LARGE SCALE GENOMIC DNA]</scope>
    <source>
        <strain evidence="2">NIOZ-UU17</strain>
    </source>
</reference>
<accession>A0A8J6P0I7</accession>
<proteinExistence type="predicted"/>
<organism evidence="2 3">
    <name type="scientific">Candidatus Desulfatibia vada</name>
    <dbReference type="NCBI Taxonomy" id="2841696"/>
    <lineage>
        <taxon>Bacteria</taxon>
        <taxon>Pseudomonadati</taxon>
        <taxon>Thermodesulfobacteriota</taxon>
        <taxon>Desulfobacteria</taxon>
        <taxon>Desulfobacterales</taxon>
        <taxon>Desulfobacterales incertae sedis</taxon>
        <taxon>Candidatus Desulfatibia</taxon>
    </lineage>
</organism>
<dbReference type="Pfam" id="PF16747">
    <property type="entry name" value="Adhesin_E"/>
    <property type="match status" value="1"/>
</dbReference>
<dbReference type="AlphaFoldDB" id="A0A8J6P0I7"/>
<sequence>MKKLFFITLFIFMGLICTETNGADWKFFGGETIKKGGEKIFFYDTESLDYLSNENIRVWIKAITKAEFDMAAEKNKDQIIKEAGKKIANGYFPPYILVEQINDFDDIVDVVVWEETANRTLSSLMKMFFEINCKEKKLRTLSIIYFKNDGGIESKDESDKWEYISPESNIETIHKILCK</sequence>
<evidence type="ECO:0000259" key="1">
    <source>
        <dbReference type="Pfam" id="PF16747"/>
    </source>
</evidence>